<proteinExistence type="inferred from homology"/>
<dbReference type="PROSITE" id="PS50011">
    <property type="entry name" value="PROTEIN_KINASE_DOM"/>
    <property type="match status" value="1"/>
</dbReference>
<dbReference type="SUPFAM" id="SSF47473">
    <property type="entry name" value="EF-hand"/>
    <property type="match status" value="1"/>
</dbReference>
<dbReference type="VEuPathDB" id="CryptoDB:Vbra_18286"/>
<evidence type="ECO:0000256" key="12">
    <source>
        <dbReference type="ARBA" id="ARBA00024334"/>
    </source>
</evidence>
<reference evidence="18 19" key="1">
    <citation type="submission" date="2014-11" db="EMBL/GenBank/DDBJ databases">
        <authorList>
            <person name="Zhu J."/>
            <person name="Qi W."/>
            <person name="Song R."/>
        </authorList>
    </citation>
    <scope>NUCLEOTIDE SEQUENCE [LARGE SCALE GENOMIC DNA]</scope>
</reference>
<comment type="catalytic activity">
    <reaction evidence="13">
        <text>L-threonyl-[protein] + ATP = O-phospho-L-threonyl-[protein] + ADP + H(+)</text>
        <dbReference type="Rhea" id="RHEA:46608"/>
        <dbReference type="Rhea" id="RHEA-COMP:11060"/>
        <dbReference type="Rhea" id="RHEA-COMP:11605"/>
        <dbReference type="ChEBI" id="CHEBI:15378"/>
        <dbReference type="ChEBI" id="CHEBI:30013"/>
        <dbReference type="ChEBI" id="CHEBI:30616"/>
        <dbReference type="ChEBI" id="CHEBI:61977"/>
        <dbReference type="ChEBI" id="CHEBI:456216"/>
        <dbReference type="EC" id="2.7.11.1"/>
    </reaction>
</comment>
<evidence type="ECO:0000256" key="13">
    <source>
        <dbReference type="ARBA" id="ARBA00047899"/>
    </source>
</evidence>
<sequence length="697" mass="78508">MGAHCSKKDGNEELVHHRACIEYSRVHHRPIQDDYAFCDKVLGTGFSGPVRLAVNRTTNKRYAVKPFNKKAANKERIDLLKNEAEIYLHLDHPNIARLIDIYEDSKNVWMVMEYCSGKELYQRLNEKHVYKEQDAAEVTFQMLEAVHYLHAHNVVHRDLKLENWLYEDPSEHARLKLIDFGFSKIWNPRNSKKMHATCGSLAYVSPDTLSGSYTNACDMWSLGVIVYMLLVGYPPFYGTEAQILDRIAKAQYSMSGSRWERVSPQAKNFVSRLLQRNPQKRMSAKEALEHPWITHRVRLPEVHMDRNVLKSMKSFAVATHLKRAALTMMAYCLTSAEIHELTDMFLQFDKSQAGSITLRDFMDVMTSNFDLSSEEIEKLFHSLETQHDKVNDGDAEHPHEVCYSDFIAAMLQQRVKLHEDLIREAFHRFDTDQSGYITSDNLREVLGLSYEGEEIEAIIRVADKDGDGQIDYEEFLAAVVHEPDLFSEAGDESPAKSLRGSVDDAKKLKTLVNLVDVQVAQVPGDTRLQNLAAMLRNSTRSSPEILKRPLNRRTSYSARELPFPLAIMANRSRNALNSVRSPSTTASSKDNKAAEKDTTPLTKAARTPLTSTLAPFPEHPPVGPSRGTSQTTDRTHHVGGSNGSASGSEKSFECSASASATAAANGGGCGSGAKERCYDDMVHSYVEKYEEQQRLKS</sequence>
<dbReference type="OMA" id="WAETEHQ"/>
<evidence type="ECO:0000256" key="8">
    <source>
        <dbReference type="ARBA" id="ARBA00022741"/>
    </source>
</evidence>
<evidence type="ECO:0000256" key="10">
    <source>
        <dbReference type="ARBA" id="ARBA00022837"/>
    </source>
</evidence>
<dbReference type="InterPro" id="IPR018247">
    <property type="entry name" value="EF_Hand_1_Ca_BS"/>
</dbReference>
<evidence type="ECO:0000256" key="7">
    <source>
        <dbReference type="ARBA" id="ARBA00022737"/>
    </source>
</evidence>
<keyword evidence="19" id="KW-1185">Reference proteome</keyword>
<dbReference type="InterPro" id="IPR000719">
    <property type="entry name" value="Prot_kinase_dom"/>
</dbReference>
<comment type="similarity">
    <text evidence="12">Belongs to the protein kinase superfamily. Ser/Thr protein kinase family. CDPK subfamily.</text>
</comment>
<feature type="compositionally biased region" description="Polar residues" evidence="15">
    <location>
        <begin position="574"/>
        <end position="588"/>
    </location>
</feature>
<dbReference type="Pfam" id="PF13499">
    <property type="entry name" value="EF-hand_7"/>
    <property type="match status" value="1"/>
</dbReference>
<keyword evidence="6" id="KW-0479">Metal-binding</keyword>
<dbReference type="Proteomes" id="UP000041254">
    <property type="component" value="Unassembled WGS sequence"/>
</dbReference>
<evidence type="ECO:0000313" key="18">
    <source>
        <dbReference type="EMBL" id="CEM31033.1"/>
    </source>
</evidence>
<dbReference type="Pfam" id="PF00069">
    <property type="entry name" value="Pkinase"/>
    <property type="match status" value="1"/>
</dbReference>
<dbReference type="FunFam" id="3.30.200.20:FF:000315">
    <property type="entry name" value="Calcium-dependent protein kinase 3"/>
    <property type="match status" value="1"/>
</dbReference>
<dbReference type="Gene3D" id="1.10.510.10">
    <property type="entry name" value="Transferase(Phosphotransferase) domain 1"/>
    <property type="match status" value="1"/>
</dbReference>
<feature type="domain" description="EF-hand" evidence="17">
    <location>
        <begin position="450"/>
        <end position="485"/>
    </location>
</feature>
<dbReference type="SUPFAM" id="SSF56112">
    <property type="entry name" value="Protein kinase-like (PK-like)"/>
    <property type="match status" value="1"/>
</dbReference>
<dbReference type="OrthoDB" id="40902at2759"/>
<dbReference type="FunFam" id="1.10.510.10:FF:000571">
    <property type="entry name" value="Maternal embryonic leucine zipper kinase"/>
    <property type="match status" value="1"/>
</dbReference>
<protein>
    <recommendedName>
        <fullName evidence="3">non-specific serine/threonine protein kinase</fullName>
        <ecNumber evidence="3">2.7.11.1</ecNumber>
    </recommendedName>
</protein>
<dbReference type="AlphaFoldDB" id="A0A0G4GLN8"/>
<evidence type="ECO:0000259" key="16">
    <source>
        <dbReference type="PROSITE" id="PS50011"/>
    </source>
</evidence>
<dbReference type="InParanoid" id="A0A0G4GLN8"/>
<dbReference type="InterPro" id="IPR050205">
    <property type="entry name" value="CDPK_Ser/Thr_kinases"/>
</dbReference>
<dbReference type="STRING" id="1169540.A0A0G4GLN8"/>
<evidence type="ECO:0000256" key="14">
    <source>
        <dbReference type="ARBA" id="ARBA00048679"/>
    </source>
</evidence>
<evidence type="ECO:0000256" key="5">
    <source>
        <dbReference type="ARBA" id="ARBA00022679"/>
    </source>
</evidence>
<dbReference type="FunFam" id="1.10.238.10:FF:000001">
    <property type="entry name" value="Calmodulin 1"/>
    <property type="match status" value="1"/>
</dbReference>
<dbReference type="PROSITE" id="PS50222">
    <property type="entry name" value="EF_HAND_2"/>
    <property type="match status" value="3"/>
</dbReference>
<dbReference type="GO" id="GO:0005509">
    <property type="term" value="F:calcium ion binding"/>
    <property type="evidence" value="ECO:0007669"/>
    <property type="project" value="InterPro"/>
</dbReference>
<evidence type="ECO:0000256" key="3">
    <source>
        <dbReference type="ARBA" id="ARBA00012513"/>
    </source>
</evidence>
<evidence type="ECO:0000256" key="4">
    <source>
        <dbReference type="ARBA" id="ARBA00022527"/>
    </source>
</evidence>
<feature type="compositionally biased region" description="Low complexity" evidence="15">
    <location>
        <begin position="655"/>
        <end position="664"/>
    </location>
</feature>
<evidence type="ECO:0000256" key="11">
    <source>
        <dbReference type="ARBA" id="ARBA00022840"/>
    </source>
</evidence>
<comment type="cofactor">
    <cofactor evidence="1">
        <name>Mg(2+)</name>
        <dbReference type="ChEBI" id="CHEBI:18420"/>
    </cofactor>
</comment>
<dbReference type="CDD" id="cd00051">
    <property type="entry name" value="EFh"/>
    <property type="match status" value="1"/>
</dbReference>
<keyword evidence="8" id="KW-0547">Nucleotide-binding</keyword>
<feature type="domain" description="EF-hand" evidence="17">
    <location>
        <begin position="336"/>
        <end position="371"/>
    </location>
</feature>
<keyword evidence="11" id="KW-0067">ATP-binding</keyword>
<keyword evidence="5" id="KW-0808">Transferase</keyword>
<dbReference type="Gene3D" id="3.30.200.20">
    <property type="entry name" value="Phosphorylase Kinase, domain 1"/>
    <property type="match status" value="1"/>
</dbReference>
<feature type="domain" description="EF-hand" evidence="17">
    <location>
        <begin position="417"/>
        <end position="446"/>
    </location>
</feature>
<dbReference type="CDD" id="cd05117">
    <property type="entry name" value="STKc_CAMK"/>
    <property type="match status" value="1"/>
</dbReference>
<dbReference type="EMBL" id="CDMY01000708">
    <property type="protein sequence ID" value="CEM31033.1"/>
    <property type="molecule type" value="Genomic_DNA"/>
</dbReference>
<dbReference type="InterPro" id="IPR011992">
    <property type="entry name" value="EF-hand-dom_pair"/>
</dbReference>
<evidence type="ECO:0000313" key="19">
    <source>
        <dbReference type="Proteomes" id="UP000041254"/>
    </source>
</evidence>
<evidence type="ECO:0000259" key="17">
    <source>
        <dbReference type="PROSITE" id="PS50222"/>
    </source>
</evidence>
<feature type="region of interest" description="Disordered" evidence="15">
    <location>
        <begin position="574"/>
        <end position="673"/>
    </location>
</feature>
<comment type="subunit">
    <text evidence="2">Monomer.</text>
</comment>
<dbReference type="PROSITE" id="PS00018">
    <property type="entry name" value="EF_HAND_1"/>
    <property type="match status" value="1"/>
</dbReference>
<dbReference type="PhylomeDB" id="A0A0G4GLN8"/>
<dbReference type="SMART" id="SM00054">
    <property type="entry name" value="EFh"/>
    <property type="match status" value="3"/>
</dbReference>
<feature type="compositionally biased region" description="Basic and acidic residues" evidence="15">
    <location>
        <begin position="589"/>
        <end position="598"/>
    </location>
</feature>
<keyword evidence="9" id="KW-0418">Kinase</keyword>
<evidence type="ECO:0000256" key="6">
    <source>
        <dbReference type="ARBA" id="ARBA00022723"/>
    </source>
</evidence>
<accession>A0A0G4GLN8</accession>
<gene>
    <name evidence="18" type="ORF">Vbra_18286</name>
</gene>
<feature type="domain" description="Protein kinase" evidence="16">
    <location>
        <begin position="36"/>
        <end position="293"/>
    </location>
</feature>
<evidence type="ECO:0000256" key="9">
    <source>
        <dbReference type="ARBA" id="ARBA00022777"/>
    </source>
</evidence>
<keyword evidence="4" id="KW-0723">Serine/threonine-protein kinase</keyword>
<comment type="catalytic activity">
    <reaction evidence="14">
        <text>L-seryl-[protein] + ATP = O-phospho-L-seryl-[protein] + ADP + H(+)</text>
        <dbReference type="Rhea" id="RHEA:17989"/>
        <dbReference type="Rhea" id="RHEA-COMP:9863"/>
        <dbReference type="Rhea" id="RHEA-COMP:11604"/>
        <dbReference type="ChEBI" id="CHEBI:15378"/>
        <dbReference type="ChEBI" id="CHEBI:29999"/>
        <dbReference type="ChEBI" id="CHEBI:30616"/>
        <dbReference type="ChEBI" id="CHEBI:83421"/>
        <dbReference type="ChEBI" id="CHEBI:456216"/>
        <dbReference type="EC" id="2.7.11.1"/>
    </reaction>
</comment>
<dbReference type="PANTHER" id="PTHR24349">
    <property type="entry name" value="SERINE/THREONINE-PROTEIN KINASE"/>
    <property type="match status" value="1"/>
</dbReference>
<evidence type="ECO:0000256" key="2">
    <source>
        <dbReference type="ARBA" id="ARBA00011245"/>
    </source>
</evidence>
<keyword evidence="10" id="KW-0106">Calcium</keyword>
<dbReference type="InterPro" id="IPR002048">
    <property type="entry name" value="EF_hand_dom"/>
</dbReference>
<name>A0A0G4GLN8_VITBC</name>
<evidence type="ECO:0000256" key="1">
    <source>
        <dbReference type="ARBA" id="ARBA00001946"/>
    </source>
</evidence>
<organism evidence="18 19">
    <name type="scientific">Vitrella brassicaformis (strain CCMP3155)</name>
    <dbReference type="NCBI Taxonomy" id="1169540"/>
    <lineage>
        <taxon>Eukaryota</taxon>
        <taxon>Sar</taxon>
        <taxon>Alveolata</taxon>
        <taxon>Colpodellida</taxon>
        <taxon>Vitrellaceae</taxon>
        <taxon>Vitrella</taxon>
    </lineage>
</organism>
<dbReference type="GO" id="GO:0005524">
    <property type="term" value="F:ATP binding"/>
    <property type="evidence" value="ECO:0007669"/>
    <property type="project" value="UniProtKB-KW"/>
</dbReference>
<dbReference type="SMART" id="SM00220">
    <property type="entry name" value="S_TKc"/>
    <property type="match status" value="1"/>
</dbReference>
<dbReference type="GO" id="GO:0004674">
    <property type="term" value="F:protein serine/threonine kinase activity"/>
    <property type="evidence" value="ECO:0007669"/>
    <property type="project" value="UniProtKB-KW"/>
</dbReference>
<keyword evidence="7" id="KW-0677">Repeat</keyword>
<evidence type="ECO:0000256" key="15">
    <source>
        <dbReference type="SAM" id="MobiDB-lite"/>
    </source>
</evidence>
<dbReference type="EC" id="2.7.11.1" evidence="3"/>
<dbReference type="Gene3D" id="1.10.238.10">
    <property type="entry name" value="EF-hand"/>
    <property type="match status" value="1"/>
</dbReference>
<dbReference type="InterPro" id="IPR011009">
    <property type="entry name" value="Kinase-like_dom_sf"/>
</dbReference>